<evidence type="ECO:0000313" key="6">
    <source>
        <dbReference type="EMBL" id="GAA1499352.1"/>
    </source>
</evidence>
<evidence type="ECO:0000313" key="7">
    <source>
        <dbReference type="Proteomes" id="UP001501470"/>
    </source>
</evidence>
<gene>
    <name evidence="6" type="ORF">GCM10009827_000170</name>
</gene>
<dbReference type="EMBL" id="BAAAQD010000001">
    <property type="protein sequence ID" value="GAA1499352.1"/>
    <property type="molecule type" value="Genomic_DNA"/>
</dbReference>
<dbReference type="Proteomes" id="UP001501470">
    <property type="component" value="Unassembled WGS sequence"/>
</dbReference>
<sequence>MDTIWTRPDRGSRGPVPQHSRAEIVAAAVVLADAGGLSAVSMRAVASALSTGAGSLYRYLSSRDDLLDLMSDAVLTELPLDRPLTGDWLDDLVEVAREQLALYRRHPWLTEAARRGTFGPRAVNYFERCMAIMAPLPAAASTKMETMGVLTGVVSLFAQPVPGNPPPGDPAAEERKRASAAQLFSLVDPQAHPHLTAAFTSPAQPPAASDLFERTVRSVLRGLLTP</sequence>
<evidence type="ECO:0000256" key="1">
    <source>
        <dbReference type="ARBA" id="ARBA00023015"/>
    </source>
</evidence>
<keyword evidence="7" id="KW-1185">Reference proteome</keyword>
<evidence type="ECO:0000256" key="4">
    <source>
        <dbReference type="PROSITE-ProRule" id="PRU00335"/>
    </source>
</evidence>
<dbReference type="SUPFAM" id="SSF48498">
    <property type="entry name" value="Tetracyclin repressor-like, C-terminal domain"/>
    <property type="match status" value="1"/>
</dbReference>
<dbReference type="InterPro" id="IPR009057">
    <property type="entry name" value="Homeodomain-like_sf"/>
</dbReference>
<dbReference type="SUPFAM" id="SSF46689">
    <property type="entry name" value="Homeodomain-like"/>
    <property type="match status" value="1"/>
</dbReference>
<accession>A0ABN1ZHG8</accession>
<dbReference type="PROSITE" id="PS50977">
    <property type="entry name" value="HTH_TETR_2"/>
    <property type="match status" value="1"/>
</dbReference>
<evidence type="ECO:0000259" key="5">
    <source>
        <dbReference type="PROSITE" id="PS50977"/>
    </source>
</evidence>
<feature type="DNA-binding region" description="H-T-H motif" evidence="4">
    <location>
        <begin position="41"/>
        <end position="60"/>
    </location>
</feature>
<evidence type="ECO:0000256" key="2">
    <source>
        <dbReference type="ARBA" id="ARBA00023125"/>
    </source>
</evidence>
<protein>
    <submittedName>
        <fullName evidence="6">TetR/AcrR family transcriptional regulator</fullName>
    </submittedName>
</protein>
<proteinExistence type="predicted"/>
<organism evidence="6 7">
    <name type="scientific">Dactylosporangium maewongense</name>
    <dbReference type="NCBI Taxonomy" id="634393"/>
    <lineage>
        <taxon>Bacteria</taxon>
        <taxon>Bacillati</taxon>
        <taxon>Actinomycetota</taxon>
        <taxon>Actinomycetes</taxon>
        <taxon>Micromonosporales</taxon>
        <taxon>Micromonosporaceae</taxon>
        <taxon>Dactylosporangium</taxon>
    </lineage>
</organism>
<dbReference type="RefSeq" id="WP_344498108.1">
    <property type="nucleotide sequence ID" value="NZ_BAAAQD010000001.1"/>
</dbReference>
<dbReference type="PANTHER" id="PTHR30055:SF151">
    <property type="entry name" value="TRANSCRIPTIONAL REGULATORY PROTEIN"/>
    <property type="match status" value="1"/>
</dbReference>
<dbReference type="Pfam" id="PF00440">
    <property type="entry name" value="TetR_N"/>
    <property type="match status" value="1"/>
</dbReference>
<dbReference type="Pfam" id="PF02909">
    <property type="entry name" value="TetR_C_1"/>
    <property type="match status" value="1"/>
</dbReference>
<dbReference type="InterPro" id="IPR050109">
    <property type="entry name" value="HTH-type_TetR-like_transc_reg"/>
</dbReference>
<keyword evidence="3" id="KW-0804">Transcription</keyword>
<name>A0ABN1ZHG8_9ACTN</name>
<dbReference type="Gene3D" id="1.10.357.10">
    <property type="entry name" value="Tetracycline Repressor, domain 2"/>
    <property type="match status" value="1"/>
</dbReference>
<dbReference type="InterPro" id="IPR001647">
    <property type="entry name" value="HTH_TetR"/>
</dbReference>
<dbReference type="PANTHER" id="PTHR30055">
    <property type="entry name" value="HTH-TYPE TRANSCRIPTIONAL REGULATOR RUTR"/>
    <property type="match status" value="1"/>
</dbReference>
<evidence type="ECO:0000256" key="3">
    <source>
        <dbReference type="ARBA" id="ARBA00023163"/>
    </source>
</evidence>
<comment type="caution">
    <text evidence="6">The sequence shown here is derived from an EMBL/GenBank/DDBJ whole genome shotgun (WGS) entry which is preliminary data.</text>
</comment>
<keyword evidence="2 4" id="KW-0238">DNA-binding</keyword>
<dbReference type="Gene3D" id="1.10.10.60">
    <property type="entry name" value="Homeodomain-like"/>
    <property type="match status" value="1"/>
</dbReference>
<dbReference type="InterPro" id="IPR036271">
    <property type="entry name" value="Tet_transcr_reg_TetR-rel_C_sf"/>
</dbReference>
<feature type="domain" description="HTH tetR-type" evidence="5">
    <location>
        <begin position="18"/>
        <end position="78"/>
    </location>
</feature>
<keyword evidence="1" id="KW-0805">Transcription regulation</keyword>
<dbReference type="InterPro" id="IPR004111">
    <property type="entry name" value="Repressor_TetR_C"/>
</dbReference>
<reference evidence="6 7" key="1">
    <citation type="journal article" date="2019" name="Int. J. Syst. Evol. Microbiol.">
        <title>The Global Catalogue of Microorganisms (GCM) 10K type strain sequencing project: providing services to taxonomists for standard genome sequencing and annotation.</title>
        <authorList>
            <consortium name="The Broad Institute Genomics Platform"/>
            <consortium name="The Broad Institute Genome Sequencing Center for Infectious Disease"/>
            <person name="Wu L."/>
            <person name="Ma J."/>
        </authorList>
    </citation>
    <scope>NUCLEOTIDE SEQUENCE [LARGE SCALE GENOMIC DNA]</scope>
    <source>
        <strain evidence="6 7">JCM 15933</strain>
    </source>
</reference>